<evidence type="ECO:0000256" key="3">
    <source>
        <dbReference type="ARBA" id="ARBA00022722"/>
    </source>
</evidence>
<evidence type="ECO:0000256" key="4">
    <source>
        <dbReference type="ARBA" id="ARBA00022763"/>
    </source>
</evidence>
<keyword evidence="3" id="KW-0540">Nuclease</keyword>
<feature type="binding site" evidence="10">
    <location>
        <position position="265"/>
    </location>
    <ligand>
        <name>substrate</name>
    </ligand>
</feature>
<dbReference type="Pfam" id="PF06087">
    <property type="entry name" value="Tyr-DNA_phospho"/>
    <property type="match status" value="1"/>
</dbReference>
<comment type="similarity">
    <text evidence="2">Belongs to the tyrosyl-DNA phosphodiesterase family.</text>
</comment>
<feature type="active site" description="Nucleophile" evidence="9">
    <location>
        <position position="263"/>
    </location>
</feature>
<dbReference type="InterPro" id="IPR010347">
    <property type="entry name" value="Tdp1"/>
</dbReference>
<dbReference type="GO" id="GO:0004527">
    <property type="term" value="F:exonuclease activity"/>
    <property type="evidence" value="ECO:0007669"/>
    <property type="project" value="UniProtKB-KW"/>
</dbReference>
<evidence type="ECO:0000256" key="2">
    <source>
        <dbReference type="ARBA" id="ARBA00010205"/>
    </source>
</evidence>
<reference evidence="12 13" key="1">
    <citation type="journal article" date="2016" name="Mol. Biol. Evol.">
        <title>Comparative Genomics of Early-Diverging Mushroom-Forming Fungi Provides Insights into the Origins of Lignocellulose Decay Capabilities.</title>
        <authorList>
            <person name="Nagy L.G."/>
            <person name="Riley R."/>
            <person name="Tritt A."/>
            <person name="Adam C."/>
            <person name="Daum C."/>
            <person name="Floudas D."/>
            <person name="Sun H."/>
            <person name="Yadav J.S."/>
            <person name="Pangilinan J."/>
            <person name="Larsson K.H."/>
            <person name="Matsuura K."/>
            <person name="Barry K."/>
            <person name="Labutti K."/>
            <person name="Kuo R."/>
            <person name="Ohm R.A."/>
            <person name="Bhattacharya S.S."/>
            <person name="Shirouzu T."/>
            <person name="Yoshinaga Y."/>
            <person name="Martin F.M."/>
            <person name="Grigoriev I.V."/>
            <person name="Hibbett D.S."/>
        </authorList>
    </citation>
    <scope>NUCLEOTIDE SEQUENCE [LARGE SCALE GENOMIC DNA]</scope>
    <source>
        <strain evidence="12 13">HHB10207 ss-3</strain>
    </source>
</reference>
<dbReference type="PROSITE" id="PS50330">
    <property type="entry name" value="UIM"/>
    <property type="match status" value="1"/>
</dbReference>
<feature type="compositionally biased region" description="Acidic residues" evidence="11">
    <location>
        <begin position="539"/>
        <end position="548"/>
    </location>
</feature>
<evidence type="ECO:0000256" key="8">
    <source>
        <dbReference type="ARBA" id="ARBA00023242"/>
    </source>
</evidence>
<evidence type="ECO:0000256" key="6">
    <source>
        <dbReference type="ARBA" id="ARBA00022839"/>
    </source>
</evidence>
<keyword evidence="7" id="KW-0234">DNA repair</keyword>
<evidence type="ECO:0000256" key="11">
    <source>
        <dbReference type="SAM" id="MobiDB-lite"/>
    </source>
</evidence>
<dbReference type="SMART" id="SM00726">
    <property type="entry name" value="UIM"/>
    <property type="match status" value="2"/>
</dbReference>
<dbReference type="GO" id="GO:0003697">
    <property type="term" value="F:single-stranded DNA binding"/>
    <property type="evidence" value="ECO:0007669"/>
    <property type="project" value="TreeGrafter"/>
</dbReference>
<proteinExistence type="inferred from homology"/>
<dbReference type="Proteomes" id="UP000076798">
    <property type="component" value="Unassembled WGS sequence"/>
</dbReference>
<keyword evidence="4" id="KW-0227">DNA damage</keyword>
<dbReference type="STRING" id="1314776.A0A166A4I7"/>
<feature type="binding site" evidence="10">
    <location>
        <position position="509"/>
    </location>
    <ligand>
        <name>substrate</name>
    </ligand>
</feature>
<dbReference type="GO" id="GO:0017005">
    <property type="term" value="F:3'-tyrosyl-DNA phosphodiesterase activity"/>
    <property type="evidence" value="ECO:0007669"/>
    <property type="project" value="TreeGrafter"/>
</dbReference>
<dbReference type="GO" id="GO:0006281">
    <property type="term" value="P:DNA repair"/>
    <property type="evidence" value="ECO:0007669"/>
    <property type="project" value="UniProtKB-KW"/>
</dbReference>
<gene>
    <name evidence="12" type="ORF">SISSUDRAFT_1025971</name>
</gene>
<dbReference type="AlphaFoldDB" id="A0A166A4I7"/>
<dbReference type="PANTHER" id="PTHR12415:SF0">
    <property type="entry name" value="TYROSYL-DNA PHOSPHODIESTERASE 1"/>
    <property type="match status" value="1"/>
</dbReference>
<dbReference type="InterPro" id="IPR003903">
    <property type="entry name" value="UIM_dom"/>
</dbReference>
<name>A0A166A4I7_9AGAM</name>
<dbReference type="Gene3D" id="3.30.870.10">
    <property type="entry name" value="Endonuclease Chain A"/>
    <property type="match status" value="2"/>
</dbReference>
<evidence type="ECO:0000256" key="10">
    <source>
        <dbReference type="PIRSR" id="PIRSR610347-2"/>
    </source>
</evidence>
<dbReference type="PANTHER" id="PTHR12415">
    <property type="entry name" value="TYROSYL-DNA PHOSPHODIESTERASE 1"/>
    <property type="match status" value="1"/>
</dbReference>
<feature type="compositionally biased region" description="Basic and acidic residues" evidence="11">
    <location>
        <begin position="46"/>
        <end position="63"/>
    </location>
</feature>
<sequence length="640" mass="71735">MDSDEDFQRALALSLQDTQATRKAKAKADVIVIDDSDDENEINSQSDREFEESLRKAVEESKLESSQPSPPRRDTSSPDIVEATPPPPEIKNMDPSTSSFLSERAQLERERLARQKRHLSTSQSFQESEPPLKKSNKRESSPPPKRVLHYNATASTSQNSNQGPEMFWDGAIRQTANINAEKDKDHKPVFRLSDILAPTDELAFAIISTYALDIGWLYSLFPPSVPVILVTQPDPSGNASIHAMLPNWIKTTPFLRNGYGAMHCKLLLLFYKSGRLRIALPTANFVPYDWRDIENTVWLQDIPPKRNPQGHSARASDFSSILQRVLIALQVRQALRAHIVGDHPNLPLQSIEDLGTRWDWSKVKVHLIPCMAGKYEGWPEVLRNGHTRLMKAIREANARAGPNRDVMLECQGSSVGTYSTQWLNEFFHSGLGESAQQWLDQPKARRSKLAFPPVKIIFPSLKTVRASRGGELGGGTMFCRRSQWSGAKFPRELFHDSNSKRGGILMHSKMIIATFKPKAGLGFSSKAKGKSRRKNPYSSEEEEQDEDEVKIVEEGIDETVCGWAYVGSANFTPSAWGTLSGSAFNPVLNITNYELGVLLPLRSEAEANDIACFERPPRKYDLKEDVPWMQDESAILAQAI</sequence>
<evidence type="ECO:0000256" key="7">
    <source>
        <dbReference type="ARBA" id="ARBA00023204"/>
    </source>
</evidence>
<dbReference type="SUPFAM" id="SSF56024">
    <property type="entry name" value="Phospholipase D/nuclease"/>
    <property type="match status" value="2"/>
</dbReference>
<keyword evidence="5" id="KW-0378">Hydrolase</keyword>
<dbReference type="Pfam" id="PF02809">
    <property type="entry name" value="UIM"/>
    <property type="match status" value="1"/>
</dbReference>
<feature type="region of interest" description="Disordered" evidence="11">
    <location>
        <begin position="35"/>
        <end position="166"/>
    </location>
</feature>
<evidence type="ECO:0000256" key="9">
    <source>
        <dbReference type="PIRSR" id="PIRSR610347-1"/>
    </source>
</evidence>
<dbReference type="GO" id="GO:0003690">
    <property type="term" value="F:double-stranded DNA binding"/>
    <property type="evidence" value="ECO:0007669"/>
    <property type="project" value="TreeGrafter"/>
</dbReference>
<keyword evidence="8" id="KW-0539">Nucleus</keyword>
<dbReference type="GO" id="GO:0005634">
    <property type="term" value="C:nucleus"/>
    <property type="evidence" value="ECO:0007669"/>
    <property type="project" value="UniProtKB-SubCell"/>
</dbReference>
<keyword evidence="6" id="KW-0269">Exonuclease</keyword>
<organism evidence="12 13">
    <name type="scientific">Sistotremastrum suecicum HHB10207 ss-3</name>
    <dbReference type="NCBI Taxonomy" id="1314776"/>
    <lineage>
        <taxon>Eukaryota</taxon>
        <taxon>Fungi</taxon>
        <taxon>Dikarya</taxon>
        <taxon>Basidiomycota</taxon>
        <taxon>Agaricomycotina</taxon>
        <taxon>Agaricomycetes</taxon>
        <taxon>Sistotremastrales</taxon>
        <taxon>Sistotremastraceae</taxon>
        <taxon>Sistotremastrum</taxon>
    </lineage>
</organism>
<evidence type="ECO:0000313" key="13">
    <source>
        <dbReference type="Proteomes" id="UP000076798"/>
    </source>
</evidence>
<feature type="active site" description="Proton donor/acceptor" evidence="9">
    <location>
        <position position="507"/>
    </location>
</feature>
<protein>
    <submittedName>
        <fullName evidence="12">Phospholipase D/nuclease</fullName>
    </submittedName>
</protein>
<evidence type="ECO:0000256" key="5">
    <source>
        <dbReference type="ARBA" id="ARBA00022801"/>
    </source>
</evidence>
<evidence type="ECO:0000256" key="1">
    <source>
        <dbReference type="ARBA" id="ARBA00004123"/>
    </source>
</evidence>
<accession>A0A166A4I7</accession>
<keyword evidence="13" id="KW-1185">Reference proteome</keyword>
<dbReference type="CDD" id="cd09122">
    <property type="entry name" value="PLDc_Tdp1_1"/>
    <property type="match status" value="1"/>
</dbReference>
<evidence type="ECO:0000313" key="12">
    <source>
        <dbReference type="EMBL" id="KZT34950.1"/>
    </source>
</evidence>
<feature type="compositionally biased region" description="Polar residues" evidence="11">
    <location>
        <begin position="152"/>
        <end position="163"/>
    </location>
</feature>
<comment type="subcellular location">
    <subcellularLocation>
        <location evidence="1">Nucleus</location>
    </subcellularLocation>
</comment>
<dbReference type="OrthoDB" id="47785at2759"/>
<dbReference type="CDD" id="cd09123">
    <property type="entry name" value="PLDc_Tdp1_2"/>
    <property type="match status" value="1"/>
</dbReference>
<feature type="region of interest" description="Disordered" evidence="11">
    <location>
        <begin position="524"/>
        <end position="548"/>
    </location>
</feature>
<dbReference type="EMBL" id="KV428159">
    <property type="protein sequence ID" value="KZT34950.1"/>
    <property type="molecule type" value="Genomic_DNA"/>
</dbReference>